<evidence type="ECO:0000313" key="2">
    <source>
        <dbReference type="Proteomes" id="UP001518976"/>
    </source>
</evidence>
<organism evidence="1 2">
    <name type="scientific">Streptomyces spirodelae</name>
    <dbReference type="NCBI Taxonomy" id="2812904"/>
    <lineage>
        <taxon>Bacteria</taxon>
        <taxon>Bacillati</taxon>
        <taxon>Actinomycetota</taxon>
        <taxon>Actinomycetes</taxon>
        <taxon>Kitasatosporales</taxon>
        <taxon>Streptomycetaceae</taxon>
        <taxon>Streptomyces</taxon>
    </lineage>
</organism>
<proteinExistence type="predicted"/>
<dbReference type="EMBL" id="JAFFZN010000018">
    <property type="protein sequence ID" value="MBO8187742.1"/>
    <property type="molecule type" value="Genomic_DNA"/>
</dbReference>
<dbReference type="RefSeq" id="WP_209266538.1">
    <property type="nucleotide sequence ID" value="NZ_JAFFZN010000018.1"/>
</dbReference>
<sequence>MARLLIDGDDLVVRPSWWEKLATGHGEIRVPLSAVSRVGEATAWWRPLRGTPKRTSYLPGLSHLGVWQHGDGQDFVAVHPWKPVVVVETRGQTPFARIALSVPDAHAAAGLVPAGDSRRPWGDTPVRAD</sequence>
<protein>
    <submittedName>
        <fullName evidence="1">Uncharacterized protein</fullName>
    </submittedName>
</protein>
<accession>A0ABS3WXA3</accession>
<name>A0ABS3WXA3_9ACTN</name>
<evidence type="ECO:0000313" key="1">
    <source>
        <dbReference type="EMBL" id="MBO8187742.1"/>
    </source>
</evidence>
<comment type="caution">
    <text evidence="1">The sequence shown here is derived from an EMBL/GenBank/DDBJ whole genome shotgun (WGS) entry which is preliminary data.</text>
</comment>
<reference evidence="1 2" key="1">
    <citation type="submission" date="2021-02" db="EMBL/GenBank/DDBJ databases">
        <title>Streptomyces spirodelae sp. nov., isolated from duckweed.</title>
        <authorList>
            <person name="Saimee Y."/>
            <person name="Duangmal K."/>
        </authorList>
    </citation>
    <scope>NUCLEOTIDE SEQUENCE [LARGE SCALE GENOMIC DNA]</scope>
    <source>
        <strain evidence="1 2">DW4-2</strain>
    </source>
</reference>
<dbReference type="Proteomes" id="UP001518976">
    <property type="component" value="Unassembled WGS sequence"/>
</dbReference>
<gene>
    <name evidence="1" type="ORF">JW592_20075</name>
</gene>
<keyword evidence="2" id="KW-1185">Reference proteome</keyword>